<dbReference type="GeneID" id="89930137"/>
<keyword evidence="4" id="KW-0119">Carbohydrate metabolism</keyword>
<keyword evidence="2" id="KW-0479">Metal-binding</keyword>
<comment type="caution">
    <text evidence="9">The sequence shown here is derived from an EMBL/GenBank/DDBJ whole genome shotgun (WGS) entry which is preliminary data.</text>
</comment>
<evidence type="ECO:0000256" key="3">
    <source>
        <dbReference type="ARBA" id="ARBA00022801"/>
    </source>
</evidence>
<organism evidence="9 10">
    <name type="scientific">Saxophila tyrrhenica</name>
    <dbReference type="NCBI Taxonomy" id="1690608"/>
    <lineage>
        <taxon>Eukaryota</taxon>
        <taxon>Fungi</taxon>
        <taxon>Dikarya</taxon>
        <taxon>Ascomycota</taxon>
        <taxon>Pezizomycotina</taxon>
        <taxon>Dothideomycetes</taxon>
        <taxon>Dothideomycetidae</taxon>
        <taxon>Mycosphaerellales</taxon>
        <taxon>Extremaceae</taxon>
        <taxon>Saxophila</taxon>
    </lineage>
</organism>
<keyword evidence="3" id="KW-0378">Hydrolase</keyword>
<dbReference type="RefSeq" id="XP_064655894.1">
    <property type="nucleotide sequence ID" value="XM_064806035.1"/>
</dbReference>
<keyword evidence="10" id="KW-1185">Reference proteome</keyword>
<dbReference type="GO" id="GO:0009272">
    <property type="term" value="P:fungal-type cell wall biogenesis"/>
    <property type="evidence" value="ECO:0007669"/>
    <property type="project" value="UniProtKB-ARBA"/>
</dbReference>
<proteinExistence type="predicted"/>
<dbReference type="PANTHER" id="PTHR10587">
    <property type="entry name" value="GLYCOSYL TRANSFERASE-RELATED"/>
    <property type="match status" value="1"/>
</dbReference>
<dbReference type="InterPro" id="IPR011330">
    <property type="entry name" value="Glyco_hydro/deAcase_b/a-brl"/>
</dbReference>
<dbReference type="Gene3D" id="3.20.20.370">
    <property type="entry name" value="Glycoside hydrolase/deacetylase"/>
    <property type="match status" value="1"/>
</dbReference>
<dbReference type="GO" id="GO:0005975">
    <property type="term" value="P:carbohydrate metabolic process"/>
    <property type="evidence" value="ECO:0007669"/>
    <property type="project" value="InterPro"/>
</dbReference>
<evidence type="ECO:0000256" key="4">
    <source>
        <dbReference type="ARBA" id="ARBA00023024"/>
    </source>
</evidence>
<dbReference type="PANTHER" id="PTHR10587:SF133">
    <property type="entry name" value="CHITIN DEACETYLASE 1-RELATED"/>
    <property type="match status" value="1"/>
</dbReference>
<keyword evidence="5" id="KW-0170">Cobalt</keyword>
<keyword evidence="4" id="KW-0624">Polysaccharide degradation</keyword>
<name>A0AAV9P139_9PEZI</name>
<dbReference type="GO" id="GO:0006032">
    <property type="term" value="P:chitin catabolic process"/>
    <property type="evidence" value="ECO:0007669"/>
    <property type="project" value="UniProtKB-KW"/>
</dbReference>
<evidence type="ECO:0000256" key="1">
    <source>
        <dbReference type="ARBA" id="ARBA00001941"/>
    </source>
</evidence>
<dbReference type="EC" id="3.5.1.41" evidence="6"/>
<dbReference type="Pfam" id="PF01522">
    <property type="entry name" value="Polysacc_deac_1"/>
    <property type="match status" value="1"/>
</dbReference>
<gene>
    <name evidence="9" type="ORF">LTR77_008805</name>
</gene>
<dbReference type="PROSITE" id="PS51677">
    <property type="entry name" value="NODB"/>
    <property type="match status" value="1"/>
</dbReference>
<evidence type="ECO:0000256" key="5">
    <source>
        <dbReference type="ARBA" id="ARBA00023285"/>
    </source>
</evidence>
<dbReference type="Proteomes" id="UP001337655">
    <property type="component" value="Unassembled WGS sequence"/>
</dbReference>
<evidence type="ECO:0000256" key="2">
    <source>
        <dbReference type="ARBA" id="ARBA00022723"/>
    </source>
</evidence>
<sequence length="304" mass="34597">MSSQSSKWPSSASATITLTFDNMGEAADLNRSLWPPSQPIGSHYSVTRMLPQFLALAQKYSIPVTYFAESWNLDVYPDAIKSIAAAGHEVGWHAWQHEAWGKECKDEKDERRNFERSFEAMRGFVEREGKRKVEMYRGFRPPGGSVHGERTLKMCREFGLGYISPAAEEGAVVQIEGGKDSIVVLPFRWSTVDAYYYMESFGKLRKMKGVLPEEPQGTDVLVEAFVRQVDETIEKGGFLSLLFHPFLNDDEEKLQAMETVLQHLAKRRDEGSIWLARARDVEEWARSHPGVLGDDPVWDNSSWR</sequence>
<dbReference type="GO" id="GO:0004099">
    <property type="term" value="F:chitin deacetylase activity"/>
    <property type="evidence" value="ECO:0007669"/>
    <property type="project" value="UniProtKB-EC"/>
</dbReference>
<dbReference type="EMBL" id="JAVRRT010000015">
    <property type="protein sequence ID" value="KAK5165882.1"/>
    <property type="molecule type" value="Genomic_DNA"/>
</dbReference>
<evidence type="ECO:0000313" key="9">
    <source>
        <dbReference type="EMBL" id="KAK5165882.1"/>
    </source>
</evidence>
<evidence type="ECO:0000256" key="7">
    <source>
        <dbReference type="ARBA" id="ARBA00048494"/>
    </source>
</evidence>
<comment type="catalytic activity">
    <reaction evidence="7">
        <text>[(1-&gt;4)-N-acetyl-beta-D-glucosaminyl](n) + n H2O = chitosan + n acetate</text>
        <dbReference type="Rhea" id="RHEA:10464"/>
        <dbReference type="Rhea" id="RHEA-COMP:9593"/>
        <dbReference type="Rhea" id="RHEA-COMP:9597"/>
        <dbReference type="ChEBI" id="CHEBI:15377"/>
        <dbReference type="ChEBI" id="CHEBI:17029"/>
        <dbReference type="ChEBI" id="CHEBI:30089"/>
        <dbReference type="ChEBI" id="CHEBI:57704"/>
        <dbReference type="EC" id="3.5.1.41"/>
    </reaction>
    <physiologicalReaction direction="left-to-right" evidence="7">
        <dbReference type="Rhea" id="RHEA:10465"/>
    </physiologicalReaction>
</comment>
<keyword evidence="4" id="KW-0146">Chitin degradation</keyword>
<reference evidence="9 10" key="1">
    <citation type="submission" date="2023-08" db="EMBL/GenBank/DDBJ databases">
        <title>Black Yeasts Isolated from many extreme environments.</title>
        <authorList>
            <person name="Coleine C."/>
            <person name="Stajich J.E."/>
            <person name="Selbmann L."/>
        </authorList>
    </citation>
    <scope>NUCLEOTIDE SEQUENCE [LARGE SCALE GENOMIC DNA]</scope>
    <source>
        <strain evidence="9 10">CCFEE 5935</strain>
    </source>
</reference>
<dbReference type="InterPro" id="IPR002509">
    <property type="entry name" value="NODB_dom"/>
</dbReference>
<evidence type="ECO:0000256" key="6">
    <source>
        <dbReference type="ARBA" id="ARBA00024056"/>
    </source>
</evidence>
<dbReference type="SUPFAM" id="SSF88713">
    <property type="entry name" value="Glycoside hydrolase/deacetylase"/>
    <property type="match status" value="1"/>
</dbReference>
<dbReference type="AlphaFoldDB" id="A0AAV9P139"/>
<protein>
    <recommendedName>
        <fullName evidence="6">chitin deacetylase</fullName>
        <ecNumber evidence="6">3.5.1.41</ecNumber>
    </recommendedName>
</protein>
<dbReference type="InterPro" id="IPR050248">
    <property type="entry name" value="Polysacc_deacetylase_ArnD"/>
</dbReference>
<feature type="domain" description="NodB homology" evidence="8">
    <location>
        <begin position="31"/>
        <end position="276"/>
    </location>
</feature>
<evidence type="ECO:0000313" key="10">
    <source>
        <dbReference type="Proteomes" id="UP001337655"/>
    </source>
</evidence>
<dbReference type="GO" id="GO:0046872">
    <property type="term" value="F:metal ion binding"/>
    <property type="evidence" value="ECO:0007669"/>
    <property type="project" value="UniProtKB-KW"/>
</dbReference>
<accession>A0AAV9P139</accession>
<comment type="cofactor">
    <cofactor evidence="1">
        <name>Co(2+)</name>
        <dbReference type="ChEBI" id="CHEBI:48828"/>
    </cofactor>
</comment>
<dbReference type="GO" id="GO:0016020">
    <property type="term" value="C:membrane"/>
    <property type="evidence" value="ECO:0007669"/>
    <property type="project" value="TreeGrafter"/>
</dbReference>
<evidence type="ECO:0000259" key="8">
    <source>
        <dbReference type="PROSITE" id="PS51677"/>
    </source>
</evidence>